<organism evidence="2 3">
    <name type="scientific">Cymbomonas tetramitiformis</name>
    <dbReference type="NCBI Taxonomy" id="36881"/>
    <lineage>
        <taxon>Eukaryota</taxon>
        <taxon>Viridiplantae</taxon>
        <taxon>Chlorophyta</taxon>
        <taxon>Pyramimonadophyceae</taxon>
        <taxon>Pyramimonadales</taxon>
        <taxon>Pyramimonadaceae</taxon>
        <taxon>Cymbomonas</taxon>
    </lineage>
</organism>
<dbReference type="EMBL" id="LGRX02023509">
    <property type="protein sequence ID" value="KAK3254500.1"/>
    <property type="molecule type" value="Genomic_DNA"/>
</dbReference>
<sequence length="572" mass="61553">MVPDDDSRKKEQKGGNTVQTFVAFLLRRKAAQGENRLAAKISALQGEPTSWEHKKEKAHVYRWETHQEQAEQTDDEQIITQDHVSNAQQQEDLAREAEEVQIQEMLRQQGDDRLPPQHSAEEHGAQEQEESPQHEGNEQVANEPQWRVAEETTHRQQQRAHTREVEEALQQEMIQLQEDAIICIGSPDRESGKQWKRGSAALTCFRSSALSNFSVETIAASTLSGPTTITWFFNGSAVCTATSGCVFDMCGFSVGTYVITGTAVFNTIHSIPPSTLNGTVVVPEAPPPPPHHLRLYHPRLHHPAPASIPTSPPPPSPPPGTVTVEYVTSIVAFSALDISSFDNSTFSESFSASFVLQMASQAAVEATDVSVSTITSGSVAVTSTVYFPTTAGSTASIFSAALSSFDPATIFTAFGTTYGNISATVISTGVATQIYSPPPPPFPPPLPPPPLPPPPSPHPPPPPCLHHHLLGCPPTPLIALSGSTEEVVSTIYSAESAVSTCFAASGPPGIKDLSIRTTSGPSVLLWHYDSAQICASKNAACYITTHVFARELAKPNLCIAREIALYVFGTIV</sequence>
<feature type="region of interest" description="Disordered" evidence="1">
    <location>
        <begin position="437"/>
        <end position="459"/>
    </location>
</feature>
<evidence type="ECO:0000313" key="3">
    <source>
        <dbReference type="Proteomes" id="UP001190700"/>
    </source>
</evidence>
<protein>
    <submittedName>
        <fullName evidence="2">Uncharacterized protein</fullName>
    </submittedName>
</protein>
<proteinExistence type="predicted"/>
<dbReference type="PANTHER" id="PTHR45733:SF8">
    <property type="entry name" value="FORMIN-J"/>
    <property type="match status" value="1"/>
</dbReference>
<comment type="caution">
    <text evidence="2">The sequence shown here is derived from an EMBL/GenBank/DDBJ whole genome shotgun (WGS) entry which is preliminary data.</text>
</comment>
<evidence type="ECO:0000313" key="2">
    <source>
        <dbReference type="EMBL" id="KAK3254500.1"/>
    </source>
</evidence>
<evidence type="ECO:0000256" key="1">
    <source>
        <dbReference type="SAM" id="MobiDB-lite"/>
    </source>
</evidence>
<dbReference type="Proteomes" id="UP001190700">
    <property type="component" value="Unassembled WGS sequence"/>
</dbReference>
<dbReference type="AlphaFoldDB" id="A0AAE0F7V5"/>
<dbReference type="PANTHER" id="PTHR45733">
    <property type="entry name" value="FORMIN-J"/>
    <property type="match status" value="1"/>
</dbReference>
<accession>A0AAE0F7V5</accession>
<feature type="region of interest" description="Disordered" evidence="1">
    <location>
        <begin position="111"/>
        <end position="166"/>
    </location>
</feature>
<gene>
    <name evidence="2" type="ORF">CYMTET_36280</name>
</gene>
<feature type="compositionally biased region" description="Basic and acidic residues" evidence="1">
    <location>
        <begin position="111"/>
        <end position="137"/>
    </location>
</feature>
<name>A0AAE0F7V5_9CHLO</name>
<dbReference type="InterPro" id="IPR051144">
    <property type="entry name" value="Formin_homology_domain"/>
</dbReference>
<reference evidence="2 3" key="1">
    <citation type="journal article" date="2015" name="Genome Biol. Evol.">
        <title>Comparative Genomics of a Bacterivorous Green Alga Reveals Evolutionary Causalities and Consequences of Phago-Mixotrophic Mode of Nutrition.</title>
        <authorList>
            <person name="Burns J.A."/>
            <person name="Paasch A."/>
            <person name="Narechania A."/>
            <person name="Kim E."/>
        </authorList>
    </citation>
    <scope>NUCLEOTIDE SEQUENCE [LARGE SCALE GENOMIC DNA]</scope>
    <source>
        <strain evidence="2 3">PLY_AMNH</strain>
    </source>
</reference>
<keyword evidence="3" id="KW-1185">Reference proteome</keyword>